<proteinExistence type="predicted"/>
<keyword evidence="1" id="KW-1133">Transmembrane helix</keyword>
<comment type="caution">
    <text evidence="2">The sequence shown here is derived from an EMBL/GenBank/DDBJ whole genome shotgun (WGS) entry which is preliminary data.</text>
</comment>
<accession>A0A644UBF6</accession>
<sequence>MGLPQRCGSPFFLTEGVATKKEFSNQGGVKKVLKDKKIMPGVTAVIILIVIAAISISFISGPKEGEYKIPIEPTIAEWSSDQNMGAHLPILDYASDNIVIFHSYFGLFVYNLDSQKLIRSLNLQSIGCADDSCVVSVSKDGNTVQLHPGDSESMYVYTIAKNNLVKAAYKPMEEPFDGLVSILDVMDFDKIGNYSHNAVIFNNGEFGCLRASEWTVSSLTYVRGEKVHELFKQK</sequence>
<protein>
    <submittedName>
        <fullName evidence="2">Uncharacterized protein</fullName>
    </submittedName>
</protein>
<evidence type="ECO:0000256" key="1">
    <source>
        <dbReference type="SAM" id="Phobius"/>
    </source>
</evidence>
<keyword evidence="1" id="KW-0472">Membrane</keyword>
<evidence type="ECO:0000313" key="2">
    <source>
        <dbReference type="EMBL" id="MPL76288.1"/>
    </source>
</evidence>
<gene>
    <name evidence="2" type="ORF">SDC9_22133</name>
</gene>
<name>A0A644UBF6_9ZZZZ</name>
<dbReference type="AlphaFoldDB" id="A0A644UBF6"/>
<keyword evidence="1" id="KW-0812">Transmembrane</keyword>
<organism evidence="2">
    <name type="scientific">bioreactor metagenome</name>
    <dbReference type="NCBI Taxonomy" id="1076179"/>
    <lineage>
        <taxon>unclassified sequences</taxon>
        <taxon>metagenomes</taxon>
        <taxon>ecological metagenomes</taxon>
    </lineage>
</organism>
<dbReference type="EMBL" id="VSSQ01000096">
    <property type="protein sequence ID" value="MPL76288.1"/>
    <property type="molecule type" value="Genomic_DNA"/>
</dbReference>
<reference evidence="2" key="1">
    <citation type="submission" date="2019-08" db="EMBL/GenBank/DDBJ databases">
        <authorList>
            <person name="Kucharzyk K."/>
            <person name="Murdoch R.W."/>
            <person name="Higgins S."/>
            <person name="Loffler F."/>
        </authorList>
    </citation>
    <scope>NUCLEOTIDE SEQUENCE</scope>
</reference>
<feature type="transmembrane region" description="Helical" evidence="1">
    <location>
        <begin position="38"/>
        <end position="59"/>
    </location>
</feature>